<evidence type="ECO:0000256" key="1">
    <source>
        <dbReference type="ARBA" id="ARBA00007613"/>
    </source>
</evidence>
<reference evidence="4 5" key="1">
    <citation type="journal article" date="2005" name="DNA Res.">
        <title>Complete genome sequence of the facultative anaerobic magnetotactic bacterium Magnetospirillum sp. strain AMB-1.</title>
        <authorList>
            <person name="Matsunaga T."/>
            <person name="Okamura Y."/>
            <person name="Fukuda Y."/>
            <person name="Wahyudi A.T."/>
            <person name="Murase Y."/>
            <person name="Takeyama H."/>
        </authorList>
    </citation>
    <scope>NUCLEOTIDE SEQUENCE [LARGE SCALE GENOMIC DNA]</scope>
    <source>
        <strain evidence="5">ATCC 700264 / AMB-1</strain>
    </source>
</reference>
<evidence type="ECO:0000313" key="4">
    <source>
        <dbReference type="EMBL" id="BAE51119.1"/>
    </source>
</evidence>
<name>Q2W4V6_PARM1</name>
<comment type="subcellular location">
    <subcellularLocation>
        <location evidence="2">Cell membrane</location>
        <topology evidence="2">Lipid-anchor</topology>
    </subcellularLocation>
</comment>
<dbReference type="SUPFAM" id="SSF56954">
    <property type="entry name" value="Outer membrane efflux proteins (OEP)"/>
    <property type="match status" value="1"/>
</dbReference>
<dbReference type="STRING" id="342108.amb2315"/>
<dbReference type="KEGG" id="mag:amb2315"/>
<dbReference type="Gene3D" id="2.20.200.10">
    <property type="entry name" value="Outer membrane efflux proteins (OEP)"/>
    <property type="match status" value="1"/>
</dbReference>
<proteinExistence type="inferred from homology"/>
<dbReference type="AlphaFoldDB" id="Q2W4V6"/>
<evidence type="ECO:0000313" key="5">
    <source>
        <dbReference type="Proteomes" id="UP000007058"/>
    </source>
</evidence>
<dbReference type="GO" id="GO:0005886">
    <property type="term" value="C:plasma membrane"/>
    <property type="evidence" value="ECO:0007669"/>
    <property type="project" value="UniProtKB-SubCell"/>
</dbReference>
<feature type="compositionally biased region" description="Low complexity" evidence="3">
    <location>
        <begin position="497"/>
        <end position="527"/>
    </location>
</feature>
<dbReference type="PANTHER" id="PTHR30203:SF33">
    <property type="entry name" value="BLR4455 PROTEIN"/>
    <property type="match status" value="1"/>
</dbReference>
<keyword evidence="2" id="KW-0449">Lipoprotein</keyword>
<organism evidence="4 5">
    <name type="scientific">Paramagnetospirillum magneticum (strain ATCC 700264 / AMB-1)</name>
    <name type="common">Magnetospirillum magneticum</name>
    <dbReference type="NCBI Taxonomy" id="342108"/>
    <lineage>
        <taxon>Bacteria</taxon>
        <taxon>Pseudomonadati</taxon>
        <taxon>Pseudomonadota</taxon>
        <taxon>Alphaproteobacteria</taxon>
        <taxon>Rhodospirillales</taxon>
        <taxon>Magnetospirillaceae</taxon>
        <taxon>Paramagnetospirillum</taxon>
    </lineage>
</organism>
<keyword evidence="2" id="KW-0812">Transmembrane</keyword>
<dbReference type="NCBIfam" id="TIGR01845">
    <property type="entry name" value="outer_NodT"/>
    <property type="match status" value="1"/>
</dbReference>
<keyword evidence="2" id="KW-0472">Membrane</keyword>
<feature type="region of interest" description="Disordered" evidence="3">
    <location>
        <begin position="479"/>
        <end position="588"/>
    </location>
</feature>
<evidence type="ECO:0000256" key="3">
    <source>
        <dbReference type="SAM" id="MobiDB-lite"/>
    </source>
</evidence>
<dbReference type="EMBL" id="AP007255">
    <property type="protein sequence ID" value="BAE51119.1"/>
    <property type="molecule type" value="Genomic_DNA"/>
</dbReference>
<dbReference type="Pfam" id="PF02321">
    <property type="entry name" value="OEP"/>
    <property type="match status" value="2"/>
</dbReference>
<dbReference type="PANTHER" id="PTHR30203">
    <property type="entry name" value="OUTER MEMBRANE CATION EFFLUX PROTEIN"/>
    <property type="match status" value="1"/>
</dbReference>
<keyword evidence="2" id="KW-0564">Palmitate</keyword>
<dbReference type="HOGENOM" id="CLU_012817_13_1_5"/>
<dbReference type="Gene3D" id="1.20.1600.10">
    <property type="entry name" value="Outer membrane efflux proteins (OEP)"/>
    <property type="match status" value="1"/>
</dbReference>
<protein>
    <submittedName>
        <fullName evidence="4">Outer membrane protein</fullName>
    </submittedName>
</protein>
<feature type="region of interest" description="Disordered" evidence="3">
    <location>
        <begin position="115"/>
        <end position="140"/>
    </location>
</feature>
<feature type="compositionally biased region" description="Pro residues" evidence="3">
    <location>
        <begin position="484"/>
        <end position="496"/>
    </location>
</feature>
<feature type="compositionally biased region" description="Low complexity" evidence="3">
    <location>
        <begin position="558"/>
        <end position="580"/>
    </location>
</feature>
<dbReference type="Proteomes" id="UP000007058">
    <property type="component" value="Chromosome"/>
</dbReference>
<feature type="compositionally biased region" description="Low complexity" evidence="3">
    <location>
        <begin position="536"/>
        <end position="550"/>
    </location>
</feature>
<feature type="region of interest" description="Disordered" evidence="3">
    <location>
        <begin position="35"/>
        <end position="57"/>
    </location>
</feature>
<dbReference type="InterPro" id="IPR003423">
    <property type="entry name" value="OMP_efflux"/>
</dbReference>
<keyword evidence="5" id="KW-1185">Reference proteome</keyword>
<dbReference type="GO" id="GO:0015562">
    <property type="term" value="F:efflux transmembrane transporter activity"/>
    <property type="evidence" value="ECO:0007669"/>
    <property type="project" value="InterPro"/>
</dbReference>
<keyword evidence="2" id="KW-1134">Transmembrane beta strand</keyword>
<evidence type="ECO:0000256" key="2">
    <source>
        <dbReference type="RuleBase" id="RU362097"/>
    </source>
</evidence>
<gene>
    <name evidence="4" type="ordered locus">amb2315</name>
</gene>
<dbReference type="InterPro" id="IPR010131">
    <property type="entry name" value="MdtP/NodT-like"/>
</dbReference>
<accession>Q2W4V6</accession>
<comment type="similarity">
    <text evidence="1 2">Belongs to the outer membrane factor (OMF) (TC 1.B.17) family.</text>
</comment>
<sequence>MGTRERPGVSALAARWVMIAALLMGNTACNMTPTYERPKQELPTSYRNPLPEPSPEMPKPLSQWWTIFGSEELNTLVAEALANNHDLKAATARILQAEAQAGSAASSLLPTITASGKRSIDSPQGGQGSDPSPPTNRSHRLSSAYVSASWEVDLWGKIRASEASSLASAFANVHDREAVGLTLISDVVLTYIQYLEGLDRETVARSNIANMKAMYKAVTERVRLGESSNLELAQQRNVLAQTEATIPPIVLQRERAFNKLAVLLGRPPQTLALNGKTLRDLLVPEMSVGLPTDLLLRRPDIRKAEANLIAANANIGVARAKLFPTLSISGDCGWAAQYFDNITNPTSIFFTMAGTLAATIFDNGKTRSDIEYSESRYAELVETYQQTILTSLRDVEDSLMAVRLQGDLEVAQQEVLQASLDAYGLSSEAFRLGMVDYLNVLETQRTRFQAEDAKVQARFGRLEAAIGLYKALGGGMELDDGAVPPTPPAAPAPTGAPAPDKSAPMAPVAAPAPALAPAAVEAPSVTEAPPPPSAPLAPVDVSPAPTGAPAAPAPEAPAPTEAPAAGQEPPTAPAARATPPLDGNLVTRVQPAALDSVPSMAPADIYETAAFNDNAS</sequence>